<evidence type="ECO:0000313" key="1">
    <source>
        <dbReference type="EMBL" id="CAD6225506.1"/>
    </source>
</evidence>
<dbReference type="EMBL" id="CAJGYO010000004">
    <property type="protein sequence ID" value="CAD6225506.1"/>
    <property type="molecule type" value="Genomic_DNA"/>
</dbReference>
<sequence length="489" mass="51287">MATVKKDGMKVGVTIGGRKGGGGVEASPGVPVPTRSAAVGADVATDNWGGLFDGGDDSDEQHCEERSIVADNWGGLFEQLTHILEEPAATDAADGADISLEFGPADHGLLSDADSLADIQVHQFTSTDPDTPLDASQKLVQCGPVDIDDIPASAAFSIFSFITARASNLTGKEFVCGKGGEATAYPAPNAVVFAEQIRNDADVYGHGLTSTIPDALFHAVQGRATGSTNGLTSAKLEREQHSASAGARPGPQYWRRRMGLAELCHPVIMKFGGSLLTSAERMREVADLVTFSNETPIVVLDCASSTMPTTVRPAPVIMPPPTKCSMQVRNSNSSSSLLLTSPIAPASALPTPTAALMTVAPFPASTIPSTAGVKFSSIIIDNQGMAAPRPLTVALVDVTGPVKPLPVDVLVVVANKPASASLDTEWVLNEVPHKQPWPPPAVLPLRPLPWPSFSNYAASVQFEIQSDGVQHRPIPWPSFYLLCSFVAVD</sequence>
<keyword evidence="2" id="KW-1185">Reference proteome</keyword>
<reference evidence="1" key="1">
    <citation type="submission" date="2020-10" db="EMBL/GenBank/DDBJ databases">
        <authorList>
            <person name="Han B."/>
            <person name="Lu T."/>
            <person name="Zhao Q."/>
            <person name="Huang X."/>
            <person name="Zhao Y."/>
        </authorList>
    </citation>
    <scope>NUCLEOTIDE SEQUENCE</scope>
</reference>
<evidence type="ECO:0000313" key="2">
    <source>
        <dbReference type="Proteomes" id="UP000604825"/>
    </source>
</evidence>
<comment type="caution">
    <text evidence="1">The sequence shown here is derived from an EMBL/GenBank/DDBJ whole genome shotgun (WGS) entry which is preliminary data.</text>
</comment>
<dbReference type="AlphaFoldDB" id="A0A811NKZ4"/>
<accession>A0A811NKZ4</accession>
<organism evidence="1 2">
    <name type="scientific">Miscanthus lutarioriparius</name>
    <dbReference type="NCBI Taxonomy" id="422564"/>
    <lineage>
        <taxon>Eukaryota</taxon>
        <taxon>Viridiplantae</taxon>
        <taxon>Streptophyta</taxon>
        <taxon>Embryophyta</taxon>
        <taxon>Tracheophyta</taxon>
        <taxon>Spermatophyta</taxon>
        <taxon>Magnoliopsida</taxon>
        <taxon>Liliopsida</taxon>
        <taxon>Poales</taxon>
        <taxon>Poaceae</taxon>
        <taxon>PACMAD clade</taxon>
        <taxon>Panicoideae</taxon>
        <taxon>Andropogonodae</taxon>
        <taxon>Andropogoneae</taxon>
        <taxon>Saccharinae</taxon>
        <taxon>Miscanthus</taxon>
    </lineage>
</organism>
<proteinExistence type="predicted"/>
<protein>
    <submittedName>
        <fullName evidence="1">Uncharacterized protein</fullName>
    </submittedName>
</protein>
<name>A0A811NKZ4_9POAL</name>
<gene>
    <name evidence="1" type="ORF">NCGR_LOCUS17522</name>
</gene>
<dbReference type="Proteomes" id="UP000604825">
    <property type="component" value="Unassembled WGS sequence"/>
</dbReference>
<dbReference type="InterPro" id="IPR036393">
    <property type="entry name" value="AceGlu_kinase-like_sf"/>
</dbReference>
<dbReference type="Gene3D" id="3.40.1160.10">
    <property type="entry name" value="Acetylglutamate kinase-like"/>
    <property type="match status" value="1"/>
</dbReference>